<accession>A0A246BHM4</accession>
<dbReference type="InterPro" id="IPR001647">
    <property type="entry name" value="HTH_TetR"/>
</dbReference>
<dbReference type="OrthoDB" id="9812484at2"/>
<dbReference type="GO" id="GO:0000976">
    <property type="term" value="F:transcription cis-regulatory region binding"/>
    <property type="evidence" value="ECO:0007669"/>
    <property type="project" value="TreeGrafter"/>
</dbReference>
<evidence type="ECO:0000256" key="3">
    <source>
        <dbReference type="ARBA" id="ARBA00023163"/>
    </source>
</evidence>
<keyword evidence="3" id="KW-0804">Transcription</keyword>
<dbReference type="Proteomes" id="UP000197208">
    <property type="component" value="Unassembled WGS sequence"/>
</dbReference>
<evidence type="ECO:0000313" key="7">
    <source>
        <dbReference type="Proteomes" id="UP000197208"/>
    </source>
</evidence>
<dbReference type="InterPro" id="IPR009057">
    <property type="entry name" value="Homeodomain-like_sf"/>
</dbReference>
<proteinExistence type="predicted"/>
<dbReference type="GO" id="GO:0003700">
    <property type="term" value="F:DNA-binding transcription factor activity"/>
    <property type="evidence" value="ECO:0007669"/>
    <property type="project" value="TreeGrafter"/>
</dbReference>
<feature type="domain" description="HTH tetR-type" evidence="5">
    <location>
        <begin position="19"/>
        <end position="79"/>
    </location>
</feature>
<dbReference type="EMBL" id="NHMK01000022">
    <property type="protein sequence ID" value="OWL94762.1"/>
    <property type="molecule type" value="Genomic_DNA"/>
</dbReference>
<name>A0A246BHM4_9DEIO</name>
<evidence type="ECO:0000256" key="4">
    <source>
        <dbReference type="PROSITE-ProRule" id="PRU00335"/>
    </source>
</evidence>
<evidence type="ECO:0000256" key="2">
    <source>
        <dbReference type="ARBA" id="ARBA00023125"/>
    </source>
</evidence>
<keyword evidence="2 4" id="KW-0238">DNA-binding</keyword>
<dbReference type="Gene3D" id="1.10.10.60">
    <property type="entry name" value="Homeodomain-like"/>
    <property type="match status" value="1"/>
</dbReference>
<evidence type="ECO:0000259" key="5">
    <source>
        <dbReference type="PROSITE" id="PS50977"/>
    </source>
</evidence>
<feature type="DNA-binding region" description="H-T-H motif" evidence="4">
    <location>
        <begin position="42"/>
        <end position="61"/>
    </location>
</feature>
<dbReference type="SUPFAM" id="SSF46689">
    <property type="entry name" value="Homeodomain-like"/>
    <property type="match status" value="1"/>
</dbReference>
<dbReference type="InterPro" id="IPR023772">
    <property type="entry name" value="DNA-bd_HTH_TetR-type_CS"/>
</dbReference>
<protein>
    <recommendedName>
        <fullName evidence="5">HTH tetR-type domain-containing protein</fullName>
    </recommendedName>
</protein>
<dbReference type="PANTHER" id="PTHR30055:SF238">
    <property type="entry name" value="MYCOFACTOCIN BIOSYNTHESIS TRANSCRIPTIONAL REGULATOR MFTR-RELATED"/>
    <property type="match status" value="1"/>
</dbReference>
<dbReference type="PROSITE" id="PS01081">
    <property type="entry name" value="HTH_TETR_1"/>
    <property type="match status" value="1"/>
</dbReference>
<dbReference type="Gene3D" id="1.10.357.10">
    <property type="entry name" value="Tetracycline Repressor, domain 2"/>
    <property type="match status" value="1"/>
</dbReference>
<dbReference type="PRINTS" id="PR00455">
    <property type="entry name" value="HTHTETR"/>
</dbReference>
<evidence type="ECO:0000256" key="1">
    <source>
        <dbReference type="ARBA" id="ARBA00023015"/>
    </source>
</evidence>
<dbReference type="AlphaFoldDB" id="A0A246BHM4"/>
<dbReference type="RefSeq" id="WP_088249394.1">
    <property type="nucleotide sequence ID" value="NZ_NHMK01000022.1"/>
</dbReference>
<gene>
    <name evidence="6" type="ORF">CBQ26_14695</name>
</gene>
<organism evidence="6 7">
    <name type="scientific">Deinococcus indicus</name>
    <dbReference type="NCBI Taxonomy" id="223556"/>
    <lineage>
        <taxon>Bacteria</taxon>
        <taxon>Thermotogati</taxon>
        <taxon>Deinococcota</taxon>
        <taxon>Deinococci</taxon>
        <taxon>Deinococcales</taxon>
        <taxon>Deinococcaceae</taxon>
        <taxon>Deinococcus</taxon>
    </lineage>
</organism>
<sequence>MIRPVEVTPAPGRRERKKLETWRKIRHVALNLILERGYSTVSLEDIARAADVSRATLFNYFPSKEAMLFAPDPEEQQRWQSFLDARPKGEHPWITLEAFFLDYTAGYETKLRLQKQLQAEVAALRQGNQDVSERLSTFLTDWLGPRLHAQGRDPHDAALLSALAFTVMGVVFARWQADEPFSVFQDLLRTTFRRAGQGLTSTL</sequence>
<dbReference type="Pfam" id="PF00440">
    <property type="entry name" value="TetR_N"/>
    <property type="match status" value="1"/>
</dbReference>
<evidence type="ECO:0000313" key="6">
    <source>
        <dbReference type="EMBL" id="OWL94762.1"/>
    </source>
</evidence>
<keyword evidence="7" id="KW-1185">Reference proteome</keyword>
<keyword evidence="1" id="KW-0805">Transcription regulation</keyword>
<dbReference type="PROSITE" id="PS50977">
    <property type="entry name" value="HTH_TETR_2"/>
    <property type="match status" value="1"/>
</dbReference>
<dbReference type="InterPro" id="IPR050109">
    <property type="entry name" value="HTH-type_TetR-like_transc_reg"/>
</dbReference>
<comment type="caution">
    <text evidence="6">The sequence shown here is derived from an EMBL/GenBank/DDBJ whole genome shotgun (WGS) entry which is preliminary data.</text>
</comment>
<reference evidence="6 7" key="1">
    <citation type="submission" date="2017-05" db="EMBL/GenBank/DDBJ databases">
        <title>De novo genome assembly of Deniococcus indicus strain DR1.</title>
        <authorList>
            <person name="Chauhan D."/>
            <person name="Yennamalli R.M."/>
            <person name="Priyadarshini R."/>
        </authorList>
    </citation>
    <scope>NUCLEOTIDE SEQUENCE [LARGE SCALE GENOMIC DNA]</scope>
    <source>
        <strain evidence="6 7">DR1</strain>
    </source>
</reference>
<dbReference type="PANTHER" id="PTHR30055">
    <property type="entry name" value="HTH-TYPE TRANSCRIPTIONAL REGULATOR RUTR"/>
    <property type="match status" value="1"/>
</dbReference>